<evidence type="ECO:0000259" key="2">
    <source>
        <dbReference type="Pfam" id="PF13349"/>
    </source>
</evidence>
<proteinExistence type="predicted"/>
<feature type="transmembrane region" description="Helical" evidence="1">
    <location>
        <begin position="7"/>
        <end position="25"/>
    </location>
</feature>
<accession>A0A0H4QFE6</accession>
<name>A0A0H4QFE6_9LACO</name>
<evidence type="ECO:0000313" key="4">
    <source>
        <dbReference type="Proteomes" id="UP000036106"/>
    </source>
</evidence>
<feature type="domain" description="DUF4097" evidence="2">
    <location>
        <begin position="58"/>
        <end position="315"/>
    </location>
</feature>
<dbReference type="InterPro" id="IPR025164">
    <property type="entry name" value="Toastrack_DUF4097"/>
</dbReference>
<dbReference type="PATRIC" id="fig|1007676.4.peg.1186"/>
<dbReference type="Proteomes" id="UP000036106">
    <property type="component" value="Chromosome"/>
</dbReference>
<dbReference type="STRING" id="1007676.ABM34_05985"/>
<reference evidence="4" key="1">
    <citation type="submission" date="2015-07" db="EMBL/GenBank/DDBJ databases">
        <title>Lactobacillus ginsenosidimutans/EMML 3141/ whole genome sequencing.</title>
        <authorList>
            <person name="Kim M.K."/>
            <person name="Im W.-T."/>
            <person name="Srinivasan S."/>
            <person name="Lee J.-J."/>
        </authorList>
    </citation>
    <scope>NUCLEOTIDE SEQUENCE [LARGE SCALE GENOMIC DNA]</scope>
    <source>
        <strain evidence="4">EMML 3041</strain>
    </source>
</reference>
<dbReference type="Pfam" id="PF13349">
    <property type="entry name" value="DUF4097"/>
    <property type="match status" value="1"/>
</dbReference>
<dbReference type="EMBL" id="CP012034">
    <property type="protein sequence ID" value="AKP67129.1"/>
    <property type="molecule type" value="Genomic_DNA"/>
</dbReference>
<dbReference type="OrthoDB" id="2273034at2"/>
<organism evidence="3 4">
    <name type="scientific">Companilactobacillus ginsenosidimutans</name>
    <dbReference type="NCBI Taxonomy" id="1007676"/>
    <lineage>
        <taxon>Bacteria</taxon>
        <taxon>Bacillati</taxon>
        <taxon>Bacillota</taxon>
        <taxon>Bacilli</taxon>
        <taxon>Lactobacillales</taxon>
        <taxon>Lactobacillaceae</taxon>
        <taxon>Companilactobacillus</taxon>
    </lineage>
</organism>
<evidence type="ECO:0000256" key="1">
    <source>
        <dbReference type="SAM" id="Phobius"/>
    </source>
</evidence>
<gene>
    <name evidence="3" type="ORF">ABM34_05985</name>
</gene>
<dbReference type="KEGG" id="lgn:ABM34_05985"/>
<evidence type="ECO:0000313" key="3">
    <source>
        <dbReference type="EMBL" id="AKP67129.1"/>
    </source>
</evidence>
<keyword evidence="1" id="KW-1133">Transmembrane helix</keyword>
<sequence length="329" mass="36758">MHRQTMVTGVYLLVVGVILAVIGFATNAPKTVVWDHGFNVSQNIEYTKNVDKFSNVIISGNDGNVEVKSGDSFKVYVKGDKRQIPKYKIRQNTLFINKQTRAKAGIITQPQRIVVTVPKDEKLDMVEANVSQDDISLNGITVNKLIVNSSSDSDYGWLYINNSRVLKSSKMNLNTYHLQTFNTEMNNLTLDAGELPDDYSAGNDADDIDYEDTVVDSIHLENSSFTNAKLSLDHSDIYIEDSTLSGTKSKSSHSRVKMDNSVLKGVNEFTISSGLFSGRKNKIDGYDLSTNKGTIKFLGNRIKENQYQVNQNVDNLLRVNGERVRIVIK</sequence>
<keyword evidence="1" id="KW-0472">Membrane</keyword>
<keyword evidence="4" id="KW-1185">Reference proteome</keyword>
<dbReference type="AlphaFoldDB" id="A0A0H4QFE6"/>
<dbReference type="RefSeq" id="WP_048704242.1">
    <property type="nucleotide sequence ID" value="NZ_CP012034.1"/>
</dbReference>
<keyword evidence="1" id="KW-0812">Transmembrane</keyword>
<protein>
    <recommendedName>
        <fullName evidence="2">DUF4097 domain-containing protein</fullName>
    </recommendedName>
</protein>